<evidence type="ECO:0000259" key="7">
    <source>
        <dbReference type="Pfam" id="PF10502"/>
    </source>
</evidence>
<dbReference type="EMBL" id="EF107106">
    <property type="protein sequence ID" value="ABL97459.1"/>
    <property type="molecule type" value="Genomic_DNA"/>
</dbReference>
<dbReference type="EC" id="3.4.21.89" evidence="3 6"/>
<protein>
    <recommendedName>
        <fullName evidence="3 6">Signal peptidase I</fullName>
        <ecNumber evidence="3 6">3.4.21.89</ecNumber>
    </recommendedName>
</protein>
<dbReference type="Pfam" id="PF10502">
    <property type="entry name" value="Peptidase_S26"/>
    <property type="match status" value="1"/>
</dbReference>
<dbReference type="InterPro" id="IPR000223">
    <property type="entry name" value="Pept_S26A_signal_pept_1"/>
</dbReference>
<dbReference type="InterPro" id="IPR019758">
    <property type="entry name" value="Pept_S26A_signal_pept_1_CS"/>
</dbReference>
<comment type="catalytic activity">
    <reaction evidence="1 6">
        <text>Cleavage of hydrophobic, N-terminal signal or leader sequences from secreted and periplasmic proteins.</text>
        <dbReference type="EC" id="3.4.21.89"/>
    </reaction>
</comment>
<organism evidence="8">
    <name type="scientific">uncultured marine bacterium HF130_81H07</name>
    <dbReference type="NCBI Taxonomy" id="415448"/>
    <lineage>
        <taxon>Bacteria</taxon>
        <taxon>environmental samples</taxon>
    </lineage>
</organism>
<dbReference type="PANTHER" id="PTHR43390:SF1">
    <property type="entry name" value="CHLOROPLAST PROCESSING PEPTIDASE"/>
    <property type="match status" value="1"/>
</dbReference>
<feature type="active site" evidence="5">
    <location>
        <position position="163"/>
    </location>
</feature>
<dbReference type="Gene3D" id="2.10.109.10">
    <property type="entry name" value="Umud Fragment, subunit A"/>
    <property type="match status" value="1"/>
</dbReference>
<evidence type="ECO:0000256" key="6">
    <source>
        <dbReference type="RuleBase" id="RU362042"/>
    </source>
</evidence>
<dbReference type="InterPro" id="IPR036286">
    <property type="entry name" value="LexA/Signal_pep-like_sf"/>
</dbReference>
<keyword evidence="6" id="KW-1133">Transmembrane helix</keyword>
<accession>A4GK14</accession>
<feature type="active site" evidence="5">
    <location>
        <position position="73"/>
    </location>
</feature>
<sequence length="284" mass="32598">MAILGLYCVFRLNLDFGYILVSLTLASLLFWALGKMLKLNKLVKESKSFFFILGFITIFRSFLYEPFQIPSESMIPGLEVGDFVLVNKFQYGFKNPIGNRTLIANKNPTNGDVIVFTPPHTSCSSEAEDSYPEGSFKAVTDLHLKTWKNLNKDCSNLGLKYVKRVIASPGDSLEIKGKEIYVNQKKMFKENIESNLTESFFLEKSNQKEYLIRNSNVRELEFFQTWSIPEGYYFVVGDNRDNSLDSRSWGLVPEERITGKAQVIWLHWPSYGSLPSFSRNKIIK</sequence>
<evidence type="ECO:0000256" key="5">
    <source>
        <dbReference type="PIRSR" id="PIRSR600223-1"/>
    </source>
</evidence>
<gene>
    <name evidence="8" type="ORF">ALOHA_HF13081H07.0002</name>
</gene>
<dbReference type="PANTHER" id="PTHR43390">
    <property type="entry name" value="SIGNAL PEPTIDASE I"/>
    <property type="match status" value="1"/>
</dbReference>
<feature type="domain" description="Peptidase S26" evidence="7">
    <location>
        <begin position="47"/>
        <end position="265"/>
    </location>
</feature>
<dbReference type="CDD" id="cd06530">
    <property type="entry name" value="S26_SPase_I"/>
    <property type="match status" value="1"/>
</dbReference>
<evidence type="ECO:0000256" key="2">
    <source>
        <dbReference type="ARBA" id="ARBA00009370"/>
    </source>
</evidence>
<proteinExistence type="inferred from homology"/>
<dbReference type="InterPro" id="IPR019533">
    <property type="entry name" value="Peptidase_S26"/>
</dbReference>
<dbReference type="GO" id="GO:0004252">
    <property type="term" value="F:serine-type endopeptidase activity"/>
    <property type="evidence" value="ECO:0007669"/>
    <property type="project" value="InterPro"/>
</dbReference>
<keyword evidence="6" id="KW-0472">Membrane</keyword>
<dbReference type="AlphaFoldDB" id="A4GK14"/>
<dbReference type="GO" id="GO:0016020">
    <property type="term" value="C:membrane"/>
    <property type="evidence" value="ECO:0007669"/>
    <property type="project" value="UniProtKB-SubCell"/>
</dbReference>
<dbReference type="InterPro" id="IPR019757">
    <property type="entry name" value="Pept_S26A_signal_pept_1_Lys-AS"/>
</dbReference>
<evidence type="ECO:0000256" key="1">
    <source>
        <dbReference type="ARBA" id="ARBA00000677"/>
    </source>
</evidence>
<feature type="transmembrane region" description="Helical" evidence="6">
    <location>
        <begin position="46"/>
        <end position="64"/>
    </location>
</feature>
<comment type="similarity">
    <text evidence="2 6">Belongs to the peptidase S26 family.</text>
</comment>
<feature type="transmembrane region" description="Helical" evidence="6">
    <location>
        <begin position="16"/>
        <end position="34"/>
    </location>
</feature>
<keyword evidence="6" id="KW-0645">Protease</keyword>
<dbReference type="PROSITE" id="PS00760">
    <property type="entry name" value="SPASE_I_2"/>
    <property type="match status" value="1"/>
</dbReference>
<comment type="subcellular location">
    <subcellularLocation>
        <location evidence="6">Membrane</location>
        <topology evidence="6">Single-pass type II membrane protein</topology>
    </subcellularLocation>
</comment>
<dbReference type="SUPFAM" id="SSF51306">
    <property type="entry name" value="LexA/Signal peptidase"/>
    <property type="match status" value="1"/>
</dbReference>
<comment type="caution">
    <text evidence="6">Lacks conserved residue(s) required for the propagation of feature annotation.</text>
</comment>
<dbReference type="GO" id="GO:0006465">
    <property type="term" value="P:signal peptide processing"/>
    <property type="evidence" value="ECO:0007669"/>
    <property type="project" value="InterPro"/>
</dbReference>
<dbReference type="NCBIfam" id="TIGR02227">
    <property type="entry name" value="sigpep_I_bact"/>
    <property type="match status" value="1"/>
</dbReference>
<dbReference type="MEROPS" id="S26.001"/>
<keyword evidence="4 6" id="KW-0378">Hydrolase</keyword>
<name>A4GK14_9BACT</name>
<evidence type="ECO:0000256" key="3">
    <source>
        <dbReference type="ARBA" id="ARBA00013208"/>
    </source>
</evidence>
<dbReference type="PRINTS" id="PR00727">
    <property type="entry name" value="LEADERPTASE"/>
</dbReference>
<evidence type="ECO:0000256" key="4">
    <source>
        <dbReference type="ARBA" id="ARBA00022801"/>
    </source>
</evidence>
<dbReference type="GO" id="GO:0009003">
    <property type="term" value="F:signal peptidase activity"/>
    <property type="evidence" value="ECO:0007669"/>
    <property type="project" value="UniProtKB-EC"/>
</dbReference>
<evidence type="ECO:0000313" key="8">
    <source>
        <dbReference type="EMBL" id="ABL97459.1"/>
    </source>
</evidence>
<keyword evidence="6" id="KW-0812">Transmembrane</keyword>
<reference evidence="8" key="1">
    <citation type="journal article" date="2007" name="Environ. Microbiol.">
        <title>Proteorhodopsin photosystem gene clusters exhibit co-evolutionary trends and shared ancestry among diverse marine microbial phyla.</title>
        <authorList>
            <person name="McCarren J."/>
            <person name="Delong E.F."/>
        </authorList>
    </citation>
    <scope>NUCLEOTIDE SEQUENCE</scope>
</reference>
<dbReference type="PROSITE" id="PS00761">
    <property type="entry name" value="SPASE_I_3"/>
    <property type="match status" value="1"/>
</dbReference>